<keyword evidence="2" id="KW-0067">ATP-binding</keyword>
<protein>
    <submittedName>
        <fullName evidence="2">ATP-binding protein</fullName>
    </submittedName>
</protein>
<feature type="domain" description="AAA+ ATPase" evidence="1">
    <location>
        <begin position="188"/>
        <end position="332"/>
    </location>
</feature>
<evidence type="ECO:0000313" key="3">
    <source>
        <dbReference type="Proteomes" id="UP000301475"/>
    </source>
</evidence>
<dbReference type="CDD" id="cd00009">
    <property type="entry name" value="AAA"/>
    <property type="match status" value="1"/>
</dbReference>
<dbReference type="InterPro" id="IPR027417">
    <property type="entry name" value="P-loop_NTPase"/>
</dbReference>
<reference evidence="2 3" key="1">
    <citation type="submission" date="2019-04" db="EMBL/GenBank/DDBJ databases">
        <authorList>
            <person name="Embree M."/>
            <person name="Gaffney J.R."/>
        </authorList>
    </citation>
    <scope>NUCLEOTIDE SEQUENCE [LARGE SCALE GENOMIC DNA]</scope>
    <source>
        <strain evidence="2 3">JE7A12</strain>
    </source>
</reference>
<dbReference type="SUPFAM" id="SSF52540">
    <property type="entry name" value="P-loop containing nucleoside triphosphate hydrolases"/>
    <property type="match status" value="1"/>
</dbReference>
<proteinExistence type="predicted"/>
<keyword evidence="2" id="KW-0547">Nucleotide-binding</keyword>
<dbReference type="NCBIfam" id="NF005304">
    <property type="entry name" value="PRK06835.1"/>
    <property type="match status" value="1"/>
</dbReference>
<dbReference type="PANTHER" id="PTHR30050:SF4">
    <property type="entry name" value="ATP-BINDING PROTEIN RV3427C IN INSERTION SEQUENCE-RELATED"/>
    <property type="match status" value="1"/>
</dbReference>
<accession>A0A4P8XSJ8</accession>
<dbReference type="KEGG" id="ruj:E5Z56_00180"/>
<sequence length="334" mass="38064">MGFNSKINQKADEILNNKRLEALHNQDRMRSIVYSQFPRLQEIEQQLIIIGSETAKAVLNGGSAVEMTKKLAKESLALQSEARDILVSHGYKEDTLEPHFSCTKCNDTGRYDDEKGRTVLCDCLKKIRIDVACDELNKSSPLELSSFDNFSLDYYDMDIQEDKQVSPYERMSKVLAYCKKYARTFSLDSPSIMMRGATGLGKTHLSLAIANEVIQNGFGVIYVSAPMLLSTLEKSHFKYDYDTEEETINSLVTCDLLIIDDLGTEFQSSYSTSTIYNIFNSRLLNRKPTIMNTNLTLKDLEKSYSPRFVSRVMGNCAKIDFLGRDIRRPRPRRQ</sequence>
<dbReference type="InterPro" id="IPR002611">
    <property type="entry name" value="IstB_ATP-bd"/>
</dbReference>
<dbReference type="PANTHER" id="PTHR30050">
    <property type="entry name" value="CHROMOSOMAL REPLICATION INITIATOR PROTEIN DNAA"/>
    <property type="match status" value="1"/>
</dbReference>
<keyword evidence="3" id="KW-1185">Reference proteome</keyword>
<dbReference type="GO" id="GO:0006260">
    <property type="term" value="P:DNA replication"/>
    <property type="evidence" value="ECO:0007669"/>
    <property type="project" value="TreeGrafter"/>
</dbReference>
<organism evidence="2 3">
    <name type="scientific">Ruminococcus bovis</name>
    <dbReference type="NCBI Taxonomy" id="2564099"/>
    <lineage>
        <taxon>Bacteria</taxon>
        <taxon>Bacillati</taxon>
        <taxon>Bacillota</taxon>
        <taxon>Clostridia</taxon>
        <taxon>Eubacteriales</taxon>
        <taxon>Oscillospiraceae</taxon>
        <taxon>Ruminococcus</taxon>
    </lineage>
</organism>
<dbReference type="Gene3D" id="3.40.50.300">
    <property type="entry name" value="P-loop containing nucleotide triphosphate hydrolases"/>
    <property type="match status" value="1"/>
</dbReference>
<dbReference type="InterPro" id="IPR003593">
    <property type="entry name" value="AAA+_ATPase"/>
</dbReference>
<dbReference type="OrthoDB" id="9776217at2"/>
<dbReference type="SMART" id="SM00382">
    <property type="entry name" value="AAA"/>
    <property type="match status" value="1"/>
</dbReference>
<dbReference type="RefSeq" id="WP_138155983.1">
    <property type="nucleotide sequence ID" value="NZ_CP039381.1"/>
</dbReference>
<dbReference type="GO" id="GO:0005524">
    <property type="term" value="F:ATP binding"/>
    <property type="evidence" value="ECO:0007669"/>
    <property type="project" value="UniProtKB-KW"/>
</dbReference>
<gene>
    <name evidence="2" type="ORF">E5Z56_00180</name>
</gene>
<name>A0A4P8XSJ8_9FIRM</name>
<dbReference type="Pfam" id="PF01695">
    <property type="entry name" value="IstB_IS21"/>
    <property type="match status" value="1"/>
</dbReference>
<evidence type="ECO:0000259" key="1">
    <source>
        <dbReference type="SMART" id="SM00382"/>
    </source>
</evidence>
<dbReference type="AlphaFoldDB" id="A0A4P8XSJ8"/>
<dbReference type="EMBL" id="CP039381">
    <property type="protein sequence ID" value="QCT05876.1"/>
    <property type="molecule type" value="Genomic_DNA"/>
</dbReference>
<dbReference type="Proteomes" id="UP000301475">
    <property type="component" value="Chromosome"/>
</dbReference>
<evidence type="ECO:0000313" key="2">
    <source>
        <dbReference type="EMBL" id="QCT05876.1"/>
    </source>
</evidence>